<dbReference type="AlphaFoldDB" id="A0A544TAX5"/>
<dbReference type="SUPFAM" id="SSF55729">
    <property type="entry name" value="Acyl-CoA N-acyltransferases (Nat)"/>
    <property type="match status" value="1"/>
</dbReference>
<comment type="caution">
    <text evidence="2">The sequence shown here is derived from an EMBL/GenBank/DDBJ whole genome shotgun (WGS) entry which is preliminary data.</text>
</comment>
<name>A0A544TAX5_9BACI</name>
<dbReference type="Gene3D" id="3.40.630.30">
    <property type="match status" value="1"/>
</dbReference>
<accession>A0A544TAX5</accession>
<gene>
    <name evidence="2" type="ORF">FG382_08835</name>
</gene>
<proteinExistence type="predicted"/>
<dbReference type="Proteomes" id="UP000317316">
    <property type="component" value="Unassembled WGS sequence"/>
</dbReference>
<dbReference type="InterPro" id="IPR045057">
    <property type="entry name" value="Gcn5-rel_NAT"/>
</dbReference>
<dbReference type="CDD" id="cd04301">
    <property type="entry name" value="NAT_SF"/>
    <property type="match status" value="1"/>
</dbReference>
<evidence type="ECO:0000259" key="1">
    <source>
        <dbReference type="PROSITE" id="PS51729"/>
    </source>
</evidence>
<dbReference type="InterPro" id="IPR031165">
    <property type="entry name" value="GNAT_YJDJ"/>
</dbReference>
<dbReference type="PROSITE" id="PS51729">
    <property type="entry name" value="GNAT_YJDJ"/>
    <property type="match status" value="1"/>
</dbReference>
<dbReference type="PANTHER" id="PTHR31435">
    <property type="entry name" value="PROTEIN NATD1"/>
    <property type="match status" value="1"/>
</dbReference>
<evidence type="ECO:0000313" key="2">
    <source>
        <dbReference type="EMBL" id="TQR14546.1"/>
    </source>
</evidence>
<dbReference type="InterPro" id="IPR010693">
    <property type="entry name" value="Divergent_4Fe-4S_mono-cluster"/>
</dbReference>
<dbReference type="PANTHER" id="PTHR31435:SF10">
    <property type="entry name" value="BSR4717 PROTEIN"/>
    <property type="match status" value="1"/>
</dbReference>
<organism evidence="2 3">
    <name type="scientific">Psychrobacillus lasiicapitis</name>
    <dbReference type="NCBI Taxonomy" id="1636719"/>
    <lineage>
        <taxon>Bacteria</taxon>
        <taxon>Bacillati</taxon>
        <taxon>Bacillota</taxon>
        <taxon>Bacilli</taxon>
        <taxon>Bacillales</taxon>
        <taxon>Bacillaceae</taxon>
        <taxon>Psychrobacillus</taxon>
    </lineage>
</organism>
<dbReference type="InterPro" id="IPR016181">
    <property type="entry name" value="Acyl_CoA_acyltransferase"/>
</dbReference>
<dbReference type="GO" id="GO:0016740">
    <property type="term" value="F:transferase activity"/>
    <property type="evidence" value="ECO:0007669"/>
    <property type="project" value="UniProtKB-KW"/>
</dbReference>
<sequence>MTEEEYMNEGYRKYEGTDLDIFYSAKKCQHAGICVQGNGDVFQVKRKPWILPDNGKTSEVTIIIDACPSEALRYIRKEVEPMVDLLQGKNRFYLEDDNKQLIAEITFTEPNNEFFIIDHTFVDDRLRGKGIAQALVKAVANKARVENKTIIPLCPFAKLEFEKKAEYTDVWKR</sequence>
<reference evidence="2 3" key="1">
    <citation type="submission" date="2019-05" db="EMBL/GenBank/DDBJ databases">
        <title>Psychrobacillus vulpis sp. nov., a new species isolated from feces of a red fox that inhabits in The Tablas de Daimiel Natural Park, Albacete, Spain.</title>
        <authorList>
            <person name="Rodriguez M."/>
            <person name="Reina J.C."/>
            <person name="Bejar V."/>
            <person name="Llamas I."/>
        </authorList>
    </citation>
    <scope>NUCLEOTIDE SEQUENCE [LARGE SCALE GENOMIC DNA]</scope>
    <source>
        <strain evidence="2 3">NEAU-3TGS17</strain>
    </source>
</reference>
<dbReference type="EMBL" id="VDGH01000004">
    <property type="protein sequence ID" value="TQR14546.1"/>
    <property type="molecule type" value="Genomic_DNA"/>
</dbReference>
<dbReference type="Pfam" id="PF06902">
    <property type="entry name" value="Fer4_19"/>
    <property type="match status" value="1"/>
</dbReference>
<evidence type="ECO:0000313" key="3">
    <source>
        <dbReference type="Proteomes" id="UP000317316"/>
    </source>
</evidence>
<keyword evidence="3" id="KW-1185">Reference proteome</keyword>
<protein>
    <submittedName>
        <fullName evidence="2">GNAT family N-acetyltransferase</fullName>
    </submittedName>
</protein>
<dbReference type="OrthoDB" id="9793389at2"/>
<feature type="domain" description="N-acetyltransferase" evidence="1">
    <location>
        <begin position="84"/>
        <end position="172"/>
    </location>
</feature>
<keyword evidence="2" id="KW-0808">Transferase</keyword>
<dbReference type="Pfam" id="PF14542">
    <property type="entry name" value="Acetyltransf_CG"/>
    <property type="match status" value="1"/>
</dbReference>